<dbReference type="AlphaFoldDB" id="A0A6J6INI3"/>
<dbReference type="InterPro" id="IPR006700">
    <property type="entry name" value="RsmE"/>
</dbReference>
<dbReference type="GO" id="GO:0070475">
    <property type="term" value="P:rRNA base methylation"/>
    <property type="evidence" value="ECO:0007669"/>
    <property type="project" value="TreeGrafter"/>
</dbReference>
<dbReference type="InterPro" id="IPR029026">
    <property type="entry name" value="tRNA_m1G_MTases_N"/>
</dbReference>
<organism evidence="13">
    <name type="scientific">freshwater metagenome</name>
    <dbReference type="NCBI Taxonomy" id="449393"/>
    <lineage>
        <taxon>unclassified sequences</taxon>
        <taxon>metagenomes</taxon>
        <taxon>ecological metagenomes</taxon>
    </lineage>
</organism>
<dbReference type="PANTHER" id="PTHR30027:SF3">
    <property type="entry name" value="16S RRNA (URACIL(1498)-N(3))-METHYLTRANSFERASE"/>
    <property type="match status" value="1"/>
</dbReference>
<dbReference type="Pfam" id="PF20260">
    <property type="entry name" value="PUA_4"/>
    <property type="match status" value="1"/>
</dbReference>
<dbReference type="Gene3D" id="3.40.1280.10">
    <property type="match status" value="1"/>
</dbReference>
<evidence type="ECO:0000259" key="12">
    <source>
        <dbReference type="Pfam" id="PF20260"/>
    </source>
</evidence>
<dbReference type="EMBL" id="CAEZVN010000010">
    <property type="protein sequence ID" value="CAB4626152.1"/>
    <property type="molecule type" value="Genomic_DNA"/>
</dbReference>
<dbReference type="CDD" id="cd18084">
    <property type="entry name" value="RsmE-like"/>
    <property type="match status" value="1"/>
</dbReference>
<dbReference type="Pfam" id="PF04452">
    <property type="entry name" value="Methyltrans_RNA"/>
    <property type="match status" value="1"/>
</dbReference>
<comment type="catalytic activity">
    <reaction evidence="10">
        <text>uridine(1498) in 16S rRNA + S-adenosyl-L-methionine = N(3)-methyluridine(1498) in 16S rRNA + S-adenosyl-L-homocysteine + H(+)</text>
        <dbReference type="Rhea" id="RHEA:42920"/>
        <dbReference type="Rhea" id="RHEA-COMP:10283"/>
        <dbReference type="Rhea" id="RHEA-COMP:10284"/>
        <dbReference type="ChEBI" id="CHEBI:15378"/>
        <dbReference type="ChEBI" id="CHEBI:57856"/>
        <dbReference type="ChEBI" id="CHEBI:59789"/>
        <dbReference type="ChEBI" id="CHEBI:65315"/>
        <dbReference type="ChEBI" id="CHEBI:74502"/>
        <dbReference type="EC" id="2.1.1.193"/>
    </reaction>
</comment>
<dbReference type="InterPro" id="IPR029028">
    <property type="entry name" value="Alpha/beta_knot_MTases"/>
</dbReference>
<feature type="domain" description="Ribosomal RNA small subunit methyltransferase E PUA-like" evidence="12">
    <location>
        <begin position="22"/>
        <end position="68"/>
    </location>
</feature>
<dbReference type="GO" id="GO:0005737">
    <property type="term" value="C:cytoplasm"/>
    <property type="evidence" value="ECO:0007669"/>
    <property type="project" value="UniProtKB-SubCell"/>
</dbReference>
<dbReference type="InterPro" id="IPR046886">
    <property type="entry name" value="RsmE_MTase_dom"/>
</dbReference>
<dbReference type="NCBIfam" id="NF008693">
    <property type="entry name" value="PRK11713.2-3"/>
    <property type="match status" value="1"/>
</dbReference>
<dbReference type="Gene3D" id="2.40.240.20">
    <property type="entry name" value="Hypothetical PUA domain-like, domain 1"/>
    <property type="match status" value="1"/>
</dbReference>
<dbReference type="EC" id="2.1.1.193" evidence="3"/>
<evidence type="ECO:0000256" key="10">
    <source>
        <dbReference type="ARBA" id="ARBA00047944"/>
    </source>
</evidence>
<keyword evidence="5" id="KW-0698">rRNA processing</keyword>
<evidence type="ECO:0000256" key="4">
    <source>
        <dbReference type="ARBA" id="ARBA00022490"/>
    </source>
</evidence>
<feature type="domain" description="Ribosomal RNA small subunit methyltransferase E methyltransferase" evidence="11">
    <location>
        <begin position="80"/>
        <end position="240"/>
    </location>
</feature>
<keyword evidence="4" id="KW-0963">Cytoplasm</keyword>
<keyword evidence="8" id="KW-0949">S-adenosyl-L-methionine</keyword>
<dbReference type="NCBIfam" id="TIGR00046">
    <property type="entry name" value="RsmE family RNA methyltransferase"/>
    <property type="match status" value="1"/>
</dbReference>
<dbReference type="PIRSF" id="PIRSF015601">
    <property type="entry name" value="MTase_slr0722"/>
    <property type="match status" value="1"/>
</dbReference>
<evidence type="ECO:0000256" key="7">
    <source>
        <dbReference type="ARBA" id="ARBA00022679"/>
    </source>
</evidence>
<dbReference type="InterPro" id="IPR046887">
    <property type="entry name" value="RsmE_PUA-like"/>
</dbReference>
<evidence type="ECO:0000313" key="13">
    <source>
        <dbReference type="EMBL" id="CAB4626152.1"/>
    </source>
</evidence>
<evidence type="ECO:0000259" key="11">
    <source>
        <dbReference type="Pfam" id="PF04452"/>
    </source>
</evidence>
<keyword evidence="6" id="KW-0489">Methyltransferase</keyword>
<gene>
    <name evidence="13" type="ORF">UFOPK2001_00227</name>
</gene>
<comment type="similarity">
    <text evidence="2">Belongs to the RNA methyltransferase RsmE family.</text>
</comment>
<accession>A0A6J6INI3</accession>
<dbReference type="PANTHER" id="PTHR30027">
    <property type="entry name" value="RIBOSOMAL RNA SMALL SUBUNIT METHYLTRANSFERASE E"/>
    <property type="match status" value="1"/>
</dbReference>
<proteinExistence type="inferred from homology"/>
<evidence type="ECO:0000256" key="8">
    <source>
        <dbReference type="ARBA" id="ARBA00022691"/>
    </source>
</evidence>
<reference evidence="13" key="1">
    <citation type="submission" date="2020-05" db="EMBL/GenBank/DDBJ databases">
        <authorList>
            <person name="Chiriac C."/>
            <person name="Salcher M."/>
            <person name="Ghai R."/>
            <person name="Kavagutti S V."/>
        </authorList>
    </citation>
    <scope>NUCLEOTIDE SEQUENCE</scope>
</reference>
<dbReference type="SUPFAM" id="SSF88697">
    <property type="entry name" value="PUA domain-like"/>
    <property type="match status" value="1"/>
</dbReference>
<evidence type="ECO:0000256" key="3">
    <source>
        <dbReference type="ARBA" id="ARBA00012328"/>
    </source>
</evidence>
<dbReference type="InterPro" id="IPR015947">
    <property type="entry name" value="PUA-like_sf"/>
</dbReference>
<sequence length="247" mass="25874">MVEPLFRTAFATPPAIGLAVTLGGSEGKHAVNVRRMRVGEGIQLSDGKGLRVRGEVSALGNSSLTVQVSEVQQEASPAVGLTIVQALAKGDRDELAIQAATELGCWGVIPWQAERSISKWEGAKIAKSVERWQTIVGEAAKQSLRVFEPVVAQPLGSKQLVSSVKDFDLVLVLDPTAAVGLGSLDFTDEQKSVAIVVGPEGGISDHELEALEDAGAVRVHLGEPILRTSTAGVAAISVIQSKLGLWG</sequence>
<evidence type="ECO:0000256" key="5">
    <source>
        <dbReference type="ARBA" id="ARBA00022552"/>
    </source>
</evidence>
<dbReference type="SUPFAM" id="SSF75217">
    <property type="entry name" value="alpha/beta knot"/>
    <property type="match status" value="1"/>
</dbReference>
<protein>
    <recommendedName>
        <fullName evidence="3">16S rRNA (uracil(1498)-N(3))-methyltransferase</fullName>
        <ecNumber evidence="3">2.1.1.193</ecNumber>
    </recommendedName>
</protein>
<dbReference type="GO" id="GO:0070042">
    <property type="term" value="F:rRNA (uridine-N3-)-methyltransferase activity"/>
    <property type="evidence" value="ECO:0007669"/>
    <property type="project" value="TreeGrafter"/>
</dbReference>
<evidence type="ECO:0000256" key="2">
    <source>
        <dbReference type="ARBA" id="ARBA00005528"/>
    </source>
</evidence>
<evidence type="ECO:0000256" key="9">
    <source>
        <dbReference type="ARBA" id="ARBA00025699"/>
    </source>
</evidence>
<evidence type="ECO:0000256" key="6">
    <source>
        <dbReference type="ARBA" id="ARBA00022603"/>
    </source>
</evidence>
<keyword evidence="7" id="KW-0808">Transferase</keyword>
<comment type="function">
    <text evidence="9">Specifically methylates the N3 position of the uracil ring of uridine 1498 (m3U1498) in 16S rRNA. Acts on the fully assembled 30S ribosomal subunit.</text>
</comment>
<name>A0A6J6INI3_9ZZZZ</name>
<comment type="subcellular location">
    <subcellularLocation>
        <location evidence="1">Cytoplasm</location>
    </subcellularLocation>
</comment>
<evidence type="ECO:0000256" key="1">
    <source>
        <dbReference type="ARBA" id="ARBA00004496"/>
    </source>
</evidence>